<protein>
    <submittedName>
        <fullName evidence="2">Uncharacterized protein</fullName>
    </submittedName>
</protein>
<proteinExistence type="predicted"/>
<evidence type="ECO:0000313" key="2">
    <source>
        <dbReference type="EMBL" id="GAA49574.1"/>
    </source>
</evidence>
<feature type="region of interest" description="Disordered" evidence="1">
    <location>
        <begin position="277"/>
        <end position="309"/>
    </location>
</feature>
<dbReference type="EMBL" id="DF142969">
    <property type="protein sequence ID" value="GAA49574.1"/>
    <property type="molecule type" value="Genomic_DNA"/>
</dbReference>
<dbReference type="Proteomes" id="UP000008909">
    <property type="component" value="Unassembled WGS sequence"/>
</dbReference>
<reference key="2">
    <citation type="submission" date="2011-10" db="EMBL/GenBank/DDBJ databases">
        <title>The genome and transcriptome sequence of Clonorchis sinensis provide insights into the carcinogenic liver fluke.</title>
        <authorList>
            <person name="Wang X."/>
            <person name="Huang Y."/>
            <person name="Chen W."/>
            <person name="Liu H."/>
            <person name="Guo L."/>
            <person name="Chen Y."/>
            <person name="Luo F."/>
            <person name="Zhou W."/>
            <person name="Sun J."/>
            <person name="Mao Q."/>
            <person name="Liang P."/>
            <person name="Zhou C."/>
            <person name="Tian Y."/>
            <person name="Men J."/>
            <person name="Lv X."/>
            <person name="Huang L."/>
            <person name="Zhou J."/>
            <person name="Hu Y."/>
            <person name="Li R."/>
            <person name="Zhang F."/>
            <person name="Lei H."/>
            <person name="Li X."/>
            <person name="Hu X."/>
            <person name="Liang C."/>
            <person name="Xu J."/>
            <person name="Wu Z."/>
            <person name="Yu X."/>
        </authorList>
    </citation>
    <scope>NUCLEOTIDE SEQUENCE</scope>
    <source>
        <strain>Henan</strain>
    </source>
</reference>
<keyword evidence="3" id="KW-1185">Reference proteome</keyword>
<organism evidence="2 3">
    <name type="scientific">Clonorchis sinensis</name>
    <name type="common">Chinese liver fluke</name>
    <dbReference type="NCBI Taxonomy" id="79923"/>
    <lineage>
        <taxon>Eukaryota</taxon>
        <taxon>Metazoa</taxon>
        <taxon>Spiralia</taxon>
        <taxon>Lophotrochozoa</taxon>
        <taxon>Platyhelminthes</taxon>
        <taxon>Trematoda</taxon>
        <taxon>Digenea</taxon>
        <taxon>Opisthorchiida</taxon>
        <taxon>Opisthorchiata</taxon>
        <taxon>Opisthorchiidae</taxon>
        <taxon>Clonorchis</taxon>
    </lineage>
</organism>
<reference evidence="2" key="1">
    <citation type="journal article" date="2011" name="Genome Biol.">
        <title>The draft genome of the carcinogenic human liver fluke Clonorchis sinensis.</title>
        <authorList>
            <person name="Wang X."/>
            <person name="Chen W."/>
            <person name="Huang Y."/>
            <person name="Sun J."/>
            <person name="Men J."/>
            <person name="Liu H."/>
            <person name="Luo F."/>
            <person name="Guo L."/>
            <person name="Lv X."/>
            <person name="Deng C."/>
            <person name="Zhou C."/>
            <person name="Fan Y."/>
            <person name="Li X."/>
            <person name="Huang L."/>
            <person name="Hu Y."/>
            <person name="Liang C."/>
            <person name="Hu X."/>
            <person name="Xu J."/>
            <person name="Yu X."/>
        </authorList>
    </citation>
    <scope>NUCLEOTIDE SEQUENCE [LARGE SCALE GENOMIC DNA]</scope>
    <source>
        <strain evidence="2">Henan</strain>
    </source>
</reference>
<sequence length="309" mass="34704">MASQQLVNLRQPHAALSPIRGGPPALFDVVYRPGNGCQPAAHGFDTTFDRKSAFKWMIDNTVRAVDNEVQPADIGLQPMNTMCRSDGRNTAERPKFLNQQCSAGQRREIWKDEDSVEVEDSGIGQGYKSARSFNLHKTLDEIVLIEIVMVIEYLSHTGLVILMGTELETDGFCTASEDIFRGITRQNAFRTKPPQGSLKSSSATRYLLYKMAIYVHDILLNLGVLLATFRLSALTFHVNTTQTARRWDVVLNRFVANYFGYNELIQAQIYIKVMRKPDKGKPGNSVCRMSTKKGETGRWRSKGSQKAYG</sequence>
<evidence type="ECO:0000256" key="1">
    <source>
        <dbReference type="SAM" id="MobiDB-lite"/>
    </source>
</evidence>
<accession>G7Y9D9</accession>
<name>G7Y9D9_CLOSI</name>
<gene>
    <name evidence="2" type="ORF">CLF_103243</name>
</gene>
<dbReference type="AlphaFoldDB" id="G7Y9D9"/>
<evidence type="ECO:0000313" key="3">
    <source>
        <dbReference type="Proteomes" id="UP000008909"/>
    </source>
</evidence>